<reference evidence="1 2" key="1">
    <citation type="submission" date="2021-03" db="EMBL/GenBank/DDBJ databases">
        <title>Genomic Encyclopedia of Type Strains, Phase IV (KMG-IV): sequencing the most valuable type-strain genomes for metagenomic binning, comparative biology and taxonomic classification.</title>
        <authorList>
            <person name="Goeker M."/>
        </authorList>
    </citation>
    <scope>NUCLEOTIDE SEQUENCE [LARGE SCALE GENOMIC DNA]</scope>
    <source>
        <strain evidence="1 2">DSM 27512</strain>
    </source>
</reference>
<dbReference type="Proteomes" id="UP001314903">
    <property type="component" value="Unassembled WGS sequence"/>
</dbReference>
<keyword evidence="2" id="KW-1185">Reference proteome</keyword>
<name>A0ABS4KHY5_9FIRM</name>
<dbReference type="RefSeq" id="WP_209660445.1">
    <property type="nucleotide sequence ID" value="NZ_JAGGLI010000011.1"/>
</dbReference>
<evidence type="ECO:0000313" key="2">
    <source>
        <dbReference type="Proteomes" id="UP001314903"/>
    </source>
</evidence>
<evidence type="ECO:0000313" key="1">
    <source>
        <dbReference type="EMBL" id="MBP2027392.1"/>
    </source>
</evidence>
<dbReference type="EMBL" id="JAGGLI010000011">
    <property type="protein sequence ID" value="MBP2027392.1"/>
    <property type="molecule type" value="Genomic_DNA"/>
</dbReference>
<organism evidence="1 2">
    <name type="scientific">Acetoanaerobium pronyense</name>
    <dbReference type="NCBI Taxonomy" id="1482736"/>
    <lineage>
        <taxon>Bacteria</taxon>
        <taxon>Bacillati</taxon>
        <taxon>Bacillota</taxon>
        <taxon>Clostridia</taxon>
        <taxon>Peptostreptococcales</taxon>
        <taxon>Filifactoraceae</taxon>
        <taxon>Acetoanaerobium</taxon>
    </lineage>
</organism>
<protein>
    <recommendedName>
        <fullName evidence="3">DUF2313 domain-containing protein</fullName>
    </recommendedName>
</protein>
<evidence type="ECO:0008006" key="3">
    <source>
        <dbReference type="Google" id="ProtNLM"/>
    </source>
</evidence>
<proteinExistence type="predicted"/>
<dbReference type="Pfam" id="PF10076">
    <property type="entry name" value="Phage_Mu_Gp48"/>
    <property type="match status" value="1"/>
</dbReference>
<comment type="caution">
    <text evidence="1">The sequence shown here is derived from an EMBL/GenBank/DDBJ whole genome shotgun (WGS) entry which is preliminary data.</text>
</comment>
<accession>A0ABS4KHY5</accession>
<dbReference type="InterPro" id="IPR018755">
    <property type="entry name" value="Phage_Mu_Gp48"/>
</dbReference>
<gene>
    <name evidence="1" type="ORF">J2Z35_001186</name>
</gene>
<sequence>MDNQKIITLMHHLVRNDPYTKDITDAIDIKINEINDVAQDLYNQFWFNTMTWGADVLANFLGIKFKTNTPIEEKRSIVEARWKNSSKADLYLLQAIAESWQNGETEVTFVNAKIIIKFISEYGIPANLDNFKAEIEKAKPAHLPYEFIFAFMTWDQFDTYNKTWDMWDTLNLTWDEFEAYKE</sequence>